<name>A0A5C5FPW8_9BASI</name>
<feature type="binding site" evidence="18">
    <location>
        <position position="750"/>
    </location>
    <ligand>
        <name>AMP</name>
        <dbReference type="ChEBI" id="CHEBI:456215"/>
    </ligand>
</feature>
<feature type="compositionally biased region" description="Pro residues" evidence="21">
    <location>
        <begin position="555"/>
        <end position="572"/>
    </location>
</feature>
<feature type="region of interest" description="NMPbind" evidence="18">
    <location>
        <begin position="744"/>
        <end position="773"/>
    </location>
</feature>
<dbReference type="EC" id="2.7.4.3" evidence="18"/>
<organism evidence="23 24">
    <name type="scientific">Rhodotorula diobovata</name>
    <dbReference type="NCBI Taxonomy" id="5288"/>
    <lineage>
        <taxon>Eukaryota</taxon>
        <taxon>Fungi</taxon>
        <taxon>Dikarya</taxon>
        <taxon>Basidiomycota</taxon>
        <taxon>Pucciniomycotina</taxon>
        <taxon>Microbotryomycetes</taxon>
        <taxon>Sporidiobolales</taxon>
        <taxon>Sporidiobolaceae</taxon>
        <taxon>Rhodotorula</taxon>
    </lineage>
</organism>
<dbReference type="HAMAP" id="MF_03168">
    <property type="entry name" value="Adenylate_kinase_AK2"/>
    <property type="match status" value="1"/>
</dbReference>
<dbReference type="InterPro" id="IPR001841">
    <property type="entry name" value="Znf_RING"/>
</dbReference>
<dbReference type="GO" id="GO:0006172">
    <property type="term" value="P:ADP biosynthetic process"/>
    <property type="evidence" value="ECO:0007669"/>
    <property type="project" value="UniProtKB-UniRule"/>
</dbReference>
<dbReference type="FunFam" id="3.40.50.300:FF:000106">
    <property type="entry name" value="Adenylate kinase mitochondrial"/>
    <property type="match status" value="1"/>
</dbReference>
<reference evidence="23 24" key="1">
    <citation type="submission" date="2019-03" db="EMBL/GenBank/DDBJ databases">
        <title>Rhodosporidium diobovatum UCD-FST 08-225 genome sequencing, assembly, and annotation.</title>
        <authorList>
            <person name="Fakankun I.U."/>
            <person name="Fristensky B."/>
            <person name="Levin D.B."/>
        </authorList>
    </citation>
    <scope>NUCLEOTIDE SEQUENCE [LARGE SCALE GENOMIC DNA]</scope>
    <source>
        <strain evidence="23 24">UCD-FST 08-225</strain>
    </source>
</reference>
<comment type="subunit">
    <text evidence="18">Monomer.</text>
</comment>
<evidence type="ECO:0000256" key="3">
    <source>
        <dbReference type="ARBA" id="ARBA00004906"/>
    </source>
</evidence>
<dbReference type="AlphaFoldDB" id="A0A5C5FPW8"/>
<dbReference type="GO" id="GO:0061630">
    <property type="term" value="F:ubiquitin protein ligase activity"/>
    <property type="evidence" value="ECO:0007669"/>
    <property type="project" value="UniProtKB-EC"/>
</dbReference>
<comment type="catalytic activity">
    <reaction evidence="1">
        <text>S-ubiquitinyl-[E2 ubiquitin-conjugating enzyme]-L-cysteine + [acceptor protein]-L-lysine = [E2 ubiquitin-conjugating enzyme]-L-cysteine + N(6)-ubiquitinyl-[acceptor protein]-L-lysine.</text>
        <dbReference type="EC" id="2.3.2.27"/>
    </reaction>
</comment>
<dbReference type="SUPFAM" id="SSF52540">
    <property type="entry name" value="P-loop containing nucleoside triphosphate hydrolases"/>
    <property type="match status" value="1"/>
</dbReference>
<feature type="compositionally biased region" description="Gly residues" evidence="21">
    <location>
        <begin position="407"/>
        <end position="427"/>
    </location>
</feature>
<feature type="region of interest" description="Disordered" evidence="21">
    <location>
        <begin position="458"/>
        <end position="636"/>
    </location>
</feature>
<comment type="similarity">
    <text evidence="18">Belongs to the adenylate kinase family. AK2 subfamily.</text>
</comment>
<feature type="domain" description="RING-type" evidence="22">
    <location>
        <begin position="46"/>
        <end position="84"/>
    </location>
</feature>
<keyword evidence="5 18" id="KW-0808">Transferase</keyword>
<dbReference type="InterPro" id="IPR027417">
    <property type="entry name" value="P-loop_NTPase"/>
</dbReference>
<keyword evidence="14" id="KW-0238">DNA-binding</keyword>
<dbReference type="GO" id="GO:0005829">
    <property type="term" value="C:cytosol"/>
    <property type="evidence" value="ECO:0007669"/>
    <property type="project" value="UniProtKB-SubCell"/>
</dbReference>
<dbReference type="EMBL" id="SOZI01000119">
    <property type="protein sequence ID" value="TNY18840.1"/>
    <property type="molecule type" value="Genomic_DNA"/>
</dbReference>
<dbReference type="OrthoDB" id="439792at2759"/>
<keyword evidence="17" id="KW-0539">Nucleus</keyword>
<feature type="binding site" evidence="18">
    <location>
        <position position="807"/>
    </location>
    <ligand>
        <name>AMP</name>
        <dbReference type="ChEBI" id="CHEBI:456215"/>
    </ligand>
</feature>
<feature type="region of interest" description="Disordered" evidence="21">
    <location>
        <begin position="271"/>
        <end position="317"/>
    </location>
</feature>
<keyword evidence="13 18" id="KW-0067">ATP-binding</keyword>
<gene>
    <name evidence="18" type="primary">ADK1</name>
    <name evidence="23" type="ORF">DMC30DRAFT_422353</name>
</gene>
<feature type="compositionally biased region" description="Basic and acidic residues" evidence="21">
    <location>
        <begin position="212"/>
        <end position="233"/>
    </location>
</feature>
<dbReference type="Gene3D" id="3.30.40.10">
    <property type="entry name" value="Zinc/RING finger domain, C3HC4 (zinc finger)"/>
    <property type="match status" value="1"/>
</dbReference>
<sequence>MATGRVKKRVKRTPATPGDLSLAAQLDTASDYSDPSLVSVDHSLRCAICTELLTAPVILSTCSHSFDSYCLRTYLVTHKRCPSCLRECSEANIHLNLALQVVVAAWKDARPTLLRLQSLAASTAPTAGPSPPPPATPPPAATPSAASQGKRKASALAASSSSSSPAVKPEPRDSDAAPLLIDDGSLNVEIIEDGSTARASASRRPPPKKKSKGADGRETRAGEGKGKGRAKDLEDADPTDPSLILECPLCGGSIKNALMALHVERCNGVAPPPPTQSTAAWGRLLGTGGRAGAKDDDSDSSQSDTRGSSKLDTTRHLPLASYAHKSVPELNEMLKAYGLPTTLPTPSSRDPLTTEAKLALLTRRHRQFLVLWNANADLAADDPAHLDAQGVRDELKKWEKTRDRQSGAGGAAAGGGTAGAPGSGVGPSGEWSAKAHLRKYKDDFRELVAQARASYEAGKQLQRAKVDNKEPPEQDQQEEQAQEPVTAPPAAAEPAPAAEEPAVARTAAAGPANGADPGAGAGAGRKRTVRILSPPPRSSPPPAPSPHSLSSSSSSPPPLPDPLLRDSPPPLRASPSPAGSAARSPSPFDAERPPRASQRNREEERMFAEMLAAREEAEARAGEGLAGGSSDGEGAPELRLVPQMADSQTNVEHLKQLISQLQAKVERLEQQAQSTAQDAKAKVQDSLASAKDAVKDTLAGTGDKAKETLTPAQHLRLVLMGPPGAGKGTQAPKIKEAYNVCHLATGDMLRDEVKRGTDLGKEAKKIMDQGGLVSDEIVIGMIKSQLETNPECSLGFILDGFPRNVSQAEKLDGMLTERKQPVEHAVQLLVDDNLLVSRITGRLIHPASGRSYHKEFAPPKKAMTDDVTGEPLIQRSDDTAETLHKRLRTYHEQTGPVAEYYKKKGIWTGVDAAQAPKTVWANLSKIFAEHGKQ</sequence>
<dbReference type="GO" id="GO:0006281">
    <property type="term" value="P:DNA repair"/>
    <property type="evidence" value="ECO:0007669"/>
    <property type="project" value="UniProtKB-KW"/>
</dbReference>
<feature type="binding site" evidence="18">
    <location>
        <begin position="851"/>
        <end position="852"/>
    </location>
    <ligand>
        <name>ATP</name>
        <dbReference type="ChEBI" id="CHEBI:30616"/>
    </ligand>
</feature>
<evidence type="ECO:0000256" key="4">
    <source>
        <dbReference type="ARBA" id="ARBA00009506"/>
    </source>
</evidence>
<evidence type="ECO:0000256" key="11">
    <source>
        <dbReference type="ARBA" id="ARBA00022786"/>
    </source>
</evidence>
<keyword evidence="11" id="KW-0833">Ubl conjugation pathway</keyword>
<feature type="region of interest" description="Disordered" evidence="21">
    <location>
        <begin position="123"/>
        <end position="181"/>
    </location>
</feature>
<dbReference type="Gene3D" id="3.40.50.300">
    <property type="entry name" value="P-loop containing nucleotide triphosphate hydrolases"/>
    <property type="match status" value="1"/>
</dbReference>
<feature type="binding site" evidence="18">
    <location>
        <position position="842"/>
    </location>
    <ligand>
        <name>ATP</name>
        <dbReference type="ChEBI" id="CHEBI:30616"/>
    </ligand>
</feature>
<dbReference type="InterPro" id="IPR028587">
    <property type="entry name" value="AK2"/>
</dbReference>
<comment type="subcellular location">
    <subcellularLocation>
        <location evidence="18">Cytoplasm</location>
        <location evidence="18">Cytosol</location>
    </subcellularLocation>
    <subcellularLocation>
        <location evidence="18">Mitochondrion intermembrane space</location>
    </subcellularLocation>
    <subcellularLocation>
        <location evidence="2">Nucleus</location>
    </subcellularLocation>
    <text evidence="18">Predominantly mitochondrial.</text>
</comment>
<keyword evidence="15 18" id="KW-0496">Mitochondrion</keyword>
<feature type="compositionally biased region" description="Low complexity" evidence="21">
    <location>
        <begin position="482"/>
        <end position="516"/>
    </location>
</feature>
<evidence type="ECO:0000256" key="18">
    <source>
        <dbReference type="HAMAP-Rule" id="MF_03168"/>
    </source>
</evidence>
<feature type="compositionally biased region" description="Basic and acidic residues" evidence="21">
    <location>
        <begin position="589"/>
        <end position="621"/>
    </location>
</feature>
<evidence type="ECO:0000256" key="20">
    <source>
        <dbReference type="SAM" id="Coils"/>
    </source>
</evidence>
<evidence type="ECO:0000256" key="8">
    <source>
        <dbReference type="ARBA" id="ARBA00022763"/>
    </source>
</evidence>
<keyword evidence="20" id="KW-0175">Coiled coil</keyword>
<feature type="binding site" evidence="18">
    <location>
        <begin position="800"/>
        <end position="803"/>
    </location>
    <ligand>
        <name>AMP</name>
        <dbReference type="ChEBI" id="CHEBI:456215"/>
    </ligand>
</feature>
<dbReference type="SUPFAM" id="SSF57850">
    <property type="entry name" value="RING/U-box"/>
    <property type="match status" value="1"/>
</dbReference>
<feature type="region of interest" description="LID" evidence="18">
    <location>
        <begin position="841"/>
        <end position="878"/>
    </location>
</feature>
<keyword evidence="18" id="KW-0963">Cytoplasm</keyword>
<evidence type="ECO:0000256" key="2">
    <source>
        <dbReference type="ARBA" id="ARBA00004123"/>
    </source>
</evidence>
<keyword evidence="24" id="KW-1185">Reference proteome</keyword>
<evidence type="ECO:0000256" key="10">
    <source>
        <dbReference type="ARBA" id="ARBA00022777"/>
    </source>
</evidence>
<dbReference type="InterPro" id="IPR000850">
    <property type="entry name" value="Adenylat/UMP-CMP_kin"/>
</dbReference>
<evidence type="ECO:0000256" key="7">
    <source>
        <dbReference type="ARBA" id="ARBA00022741"/>
    </source>
</evidence>
<evidence type="ECO:0000313" key="24">
    <source>
        <dbReference type="Proteomes" id="UP000311382"/>
    </source>
</evidence>
<dbReference type="SMART" id="SM00184">
    <property type="entry name" value="RING"/>
    <property type="match status" value="1"/>
</dbReference>
<comment type="domain">
    <text evidence="18">Consists of three domains, a large central CORE domain and two small peripheral domains, NMPbind and LID, which undergo movements during catalysis. The LID domain closes over the site of phosphoryl transfer upon ATP binding. Assembling and dissambling the active center during each catalytic cycle provides an effective means to prevent ATP hydrolysis.</text>
</comment>
<dbReference type="PROSITE" id="PS00113">
    <property type="entry name" value="ADENYLATE_KINASE"/>
    <property type="match status" value="1"/>
</dbReference>
<dbReference type="HAMAP" id="MF_00235">
    <property type="entry name" value="Adenylate_kinase_Adk"/>
    <property type="match status" value="1"/>
</dbReference>
<keyword evidence="10 18" id="KW-0418">Kinase</keyword>
<evidence type="ECO:0000256" key="19">
    <source>
        <dbReference type="PROSITE-ProRule" id="PRU00175"/>
    </source>
</evidence>
<feature type="region of interest" description="Disordered" evidence="21">
    <location>
        <begin position="399"/>
        <end position="431"/>
    </location>
</feature>
<keyword evidence="7 18" id="KW-0547">Nucleotide-binding</keyword>
<dbReference type="GO" id="GO:0005524">
    <property type="term" value="F:ATP binding"/>
    <property type="evidence" value="ECO:0007669"/>
    <property type="project" value="UniProtKB-KW"/>
</dbReference>
<dbReference type="InterPro" id="IPR013083">
    <property type="entry name" value="Znf_RING/FYVE/PHD"/>
</dbReference>
<dbReference type="GO" id="GO:0046033">
    <property type="term" value="P:AMP metabolic process"/>
    <property type="evidence" value="ECO:0007669"/>
    <property type="project" value="UniProtKB-UniRule"/>
</dbReference>
<accession>A0A5C5FPW8</accession>
<evidence type="ECO:0000256" key="12">
    <source>
        <dbReference type="ARBA" id="ARBA00022833"/>
    </source>
</evidence>
<dbReference type="CDD" id="cd01428">
    <property type="entry name" value="ADK"/>
    <property type="match status" value="1"/>
</dbReference>
<evidence type="ECO:0000256" key="1">
    <source>
        <dbReference type="ARBA" id="ARBA00000900"/>
    </source>
</evidence>
<keyword evidence="8" id="KW-0227">DNA damage</keyword>
<feature type="compositionally biased region" description="Pro residues" evidence="21">
    <location>
        <begin position="533"/>
        <end position="545"/>
    </location>
</feature>
<evidence type="ECO:0000256" key="13">
    <source>
        <dbReference type="ARBA" id="ARBA00022840"/>
    </source>
</evidence>
<dbReference type="PANTHER" id="PTHR23359">
    <property type="entry name" value="NUCLEOTIDE KINASE"/>
    <property type="match status" value="1"/>
</dbReference>
<feature type="binding site" evidence="18">
    <location>
        <position position="914"/>
    </location>
    <ligand>
        <name>ATP</name>
        <dbReference type="ChEBI" id="CHEBI:30616"/>
    </ligand>
</feature>
<evidence type="ECO:0000259" key="22">
    <source>
        <dbReference type="PROSITE" id="PS50089"/>
    </source>
</evidence>
<protein>
    <recommendedName>
        <fullName evidence="18">Adenylate kinase</fullName>
        <ecNumber evidence="18">2.7.4.3</ecNumber>
    </recommendedName>
    <alternativeName>
        <fullName evidence="18">ATP-AMP transphosphorylase</fullName>
    </alternativeName>
    <alternativeName>
        <fullName evidence="18">ATP:AMP phosphotransferase</fullName>
    </alternativeName>
    <alternativeName>
        <fullName evidence="18">Adenylate kinase cytosolic and mitochondrial</fullName>
    </alternativeName>
    <alternativeName>
        <fullName evidence="18">Adenylate monophosphate kinase</fullName>
    </alternativeName>
</protein>
<feature type="compositionally biased region" description="Low complexity" evidence="21">
    <location>
        <begin position="573"/>
        <end position="587"/>
    </location>
</feature>
<dbReference type="GO" id="GO:0046034">
    <property type="term" value="P:ATP metabolic process"/>
    <property type="evidence" value="ECO:0007669"/>
    <property type="project" value="UniProtKB-UniRule"/>
</dbReference>
<dbReference type="Pfam" id="PF13923">
    <property type="entry name" value="zf-C3HC4_2"/>
    <property type="match status" value="1"/>
</dbReference>
<comment type="catalytic activity">
    <reaction evidence="18">
        <text>AMP + ATP = 2 ADP</text>
        <dbReference type="Rhea" id="RHEA:12973"/>
        <dbReference type="ChEBI" id="CHEBI:30616"/>
        <dbReference type="ChEBI" id="CHEBI:456215"/>
        <dbReference type="ChEBI" id="CHEBI:456216"/>
        <dbReference type="EC" id="2.7.4.3"/>
    </reaction>
</comment>
<evidence type="ECO:0000256" key="15">
    <source>
        <dbReference type="ARBA" id="ARBA00023128"/>
    </source>
</evidence>
<dbReference type="PRINTS" id="PR00094">
    <property type="entry name" value="ADENYLTKNASE"/>
</dbReference>
<dbReference type="PROSITE" id="PS50089">
    <property type="entry name" value="ZF_RING_2"/>
    <property type="match status" value="1"/>
</dbReference>
<feature type="binding site" evidence="18">
    <location>
        <begin position="724"/>
        <end position="729"/>
    </location>
    <ligand>
        <name>ATP</name>
        <dbReference type="ChEBI" id="CHEBI:30616"/>
    </ligand>
</feature>
<dbReference type="GO" id="GO:0003677">
    <property type="term" value="F:DNA binding"/>
    <property type="evidence" value="ECO:0007669"/>
    <property type="project" value="UniProtKB-KW"/>
</dbReference>
<dbReference type="GO" id="GO:0005634">
    <property type="term" value="C:nucleus"/>
    <property type="evidence" value="ECO:0007669"/>
    <property type="project" value="UniProtKB-SubCell"/>
</dbReference>
<evidence type="ECO:0000256" key="17">
    <source>
        <dbReference type="ARBA" id="ARBA00023242"/>
    </source>
</evidence>
<proteinExistence type="inferred from homology"/>
<dbReference type="NCBIfam" id="TIGR01351">
    <property type="entry name" value="adk"/>
    <property type="match status" value="1"/>
</dbReference>
<evidence type="ECO:0000256" key="5">
    <source>
        <dbReference type="ARBA" id="ARBA00022679"/>
    </source>
</evidence>
<comment type="similarity">
    <text evidence="4">Belongs to the RAD18 family.</text>
</comment>
<keyword evidence="6" id="KW-0479">Metal-binding</keyword>
<keyword evidence="16" id="KW-0234">DNA repair</keyword>
<feature type="binding site" evidence="18">
    <location>
        <position position="745"/>
    </location>
    <ligand>
        <name>AMP</name>
        <dbReference type="ChEBI" id="CHEBI:456215"/>
    </ligand>
</feature>
<dbReference type="FunFam" id="3.30.40.10:FF:000172">
    <property type="entry name" value="E3 ubiquitin-protein ligase RAD18"/>
    <property type="match status" value="1"/>
</dbReference>
<dbReference type="InterPro" id="IPR007862">
    <property type="entry name" value="Adenylate_kinase_lid-dom"/>
</dbReference>
<dbReference type="Pfam" id="PF00406">
    <property type="entry name" value="ADK"/>
    <property type="match status" value="1"/>
</dbReference>
<dbReference type="Pfam" id="PF05191">
    <property type="entry name" value="ADK_lid"/>
    <property type="match status" value="1"/>
</dbReference>
<evidence type="ECO:0000256" key="14">
    <source>
        <dbReference type="ARBA" id="ARBA00023125"/>
    </source>
</evidence>
<dbReference type="Proteomes" id="UP000311382">
    <property type="component" value="Unassembled WGS sequence"/>
</dbReference>
<feature type="compositionally biased region" description="Low complexity" evidence="21">
    <location>
        <begin position="154"/>
        <end position="166"/>
    </location>
</feature>
<evidence type="ECO:0000256" key="16">
    <source>
        <dbReference type="ARBA" id="ARBA00023204"/>
    </source>
</evidence>
<dbReference type="GO" id="GO:0008270">
    <property type="term" value="F:zinc ion binding"/>
    <property type="evidence" value="ECO:0007669"/>
    <property type="project" value="UniProtKB-KW"/>
</dbReference>
<comment type="caution">
    <text evidence="23">The sequence shown here is derived from an EMBL/GenBank/DDBJ whole genome shotgun (WGS) entry which is preliminary data.</text>
</comment>
<feature type="coiled-coil region" evidence="20">
    <location>
        <begin position="644"/>
        <end position="685"/>
    </location>
</feature>
<feature type="binding site" evidence="18">
    <location>
        <position position="875"/>
    </location>
    <ligand>
        <name>AMP</name>
        <dbReference type="ChEBI" id="CHEBI:456215"/>
    </ligand>
</feature>
<feature type="compositionally biased region" description="Pro residues" evidence="21">
    <location>
        <begin position="128"/>
        <end position="141"/>
    </location>
</feature>
<dbReference type="InterPro" id="IPR006259">
    <property type="entry name" value="Adenyl_kin_sub"/>
</dbReference>
<feature type="region of interest" description="Disordered" evidence="21">
    <location>
        <begin position="193"/>
        <end position="241"/>
    </location>
</feature>
<dbReference type="NCBIfam" id="NF001381">
    <property type="entry name" value="PRK00279.1-3"/>
    <property type="match status" value="1"/>
</dbReference>
<evidence type="ECO:0000256" key="9">
    <source>
        <dbReference type="ARBA" id="ARBA00022771"/>
    </source>
</evidence>
<dbReference type="STRING" id="5288.A0A5C5FPW8"/>
<dbReference type="GO" id="GO:0004017">
    <property type="term" value="F:AMP kinase activity"/>
    <property type="evidence" value="ECO:0007669"/>
    <property type="project" value="UniProtKB-UniRule"/>
</dbReference>
<keyword evidence="12" id="KW-0862">Zinc</keyword>
<evidence type="ECO:0000256" key="21">
    <source>
        <dbReference type="SAM" id="MobiDB-lite"/>
    </source>
</evidence>
<evidence type="ECO:0000313" key="23">
    <source>
        <dbReference type="EMBL" id="TNY18840.1"/>
    </source>
</evidence>
<dbReference type="InterPro" id="IPR033690">
    <property type="entry name" value="Adenylat_kinase_CS"/>
</dbReference>
<feature type="binding site" evidence="18">
    <location>
        <begin position="771"/>
        <end position="773"/>
    </location>
    <ligand>
        <name>AMP</name>
        <dbReference type="ChEBI" id="CHEBI:456215"/>
    </ligand>
</feature>
<comment type="function">
    <text evidence="18">Catalyzes the reversible transfer of the terminal phosphate group between ATP and AMP. Plays an important role in cellular energy homeostasis and in adenine nucleotide metabolism. Adenylate kinase activity is critical for regulation of the phosphate utilization and the AMP de novo biosynthesis pathways.</text>
</comment>
<keyword evidence="9 19" id="KW-0863">Zinc-finger</keyword>
<dbReference type="GO" id="GO:0005758">
    <property type="term" value="C:mitochondrial intermembrane space"/>
    <property type="evidence" value="ECO:0007669"/>
    <property type="project" value="UniProtKB-SubCell"/>
</dbReference>
<evidence type="ECO:0000256" key="6">
    <source>
        <dbReference type="ARBA" id="ARBA00022723"/>
    </source>
</evidence>
<comment type="pathway">
    <text evidence="3">Protein modification; protein ubiquitination.</text>
</comment>
<dbReference type="NCBIfam" id="NF011100">
    <property type="entry name" value="PRK14527.1"/>
    <property type="match status" value="1"/>
</dbReference>
<feature type="binding site" evidence="18">
    <location>
        <position position="886"/>
    </location>
    <ligand>
        <name>AMP</name>
        <dbReference type="ChEBI" id="CHEBI:456215"/>
    </ligand>
</feature>